<feature type="region of interest" description="Disordered" evidence="1">
    <location>
        <begin position="1"/>
        <end position="41"/>
    </location>
</feature>
<proteinExistence type="predicted"/>
<gene>
    <name evidence="2" type="ORF">GCM10022207_87770</name>
</gene>
<dbReference type="EMBL" id="BAAAZA010000058">
    <property type="protein sequence ID" value="GAA3904871.1"/>
    <property type="molecule type" value="Genomic_DNA"/>
</dbReference>
<comment type="caution">
    <text evidence="2">The sequence shown here is derived from an EMBL/GenBank/DDBJ whole genome shotgun (WGS) entry which is preliminary data.</text>
</comment>
<evidence type="ECO:0000313" key="3">
    <source>
        <dbReference type="Proteomes" id="UP001501563"/>
    </source>
</evidence>
<dbReference type="Proteomes" id="UP001501563">
    <property type="component" value="Unassembled WGS sequence"/>
</dbReference>
<name>A0ABP7LQ87_9ACTN</name>
<organism evidence="2 3">
    <name type="scientific">Streptomyces lannensis</name>
    <dbReference type="NCBI Taxonomy" id="766498"/>
    <lineage>
        <taxon>Bacteria</taxon>
        <taxon>Bacillati</taxon>
        <taxon>Actinomycetota</taxon>
        <taxon>Actinomycetes</taxon>
        <taxon>Kitasatosporales</taxon>
        <taxon>Streptomycetaceae</taxon>
        <taxon>Streptomyces</taxon>
    </lineage>
</organism>
<evidence type="ECO:0000313" key="2">
    <source>
        <dbReference type="EMBL" id="GAA3904871.1"/>
    </source>
</evidence>
<feature type="compositionally biased region" description="Basic and acidic residues" evidence="1">
    <location>
        <begin position="16"/>
        <end position="41"/>
    </location>
</feature>
<evidence type="ECO:0000256" key="1">
    <source>
        <dbReference type="SAM" id="MobiDB-lite"/>
    </source>
</evidence>
<reference evidence="3" key="1">
    <citation type="journal article" date="2019" name="Int. J. Syst. Evol. Microbiol.">
        <title>The Global Catalogue of Microorganisms (GCM) 10K type strain sequencing project: providing services to taxonomists for standard genome sequencing and annotation.</title>
        <authorList>
            <consortium name="The Broad Institute Genomics Platform"/>
            <consortium name="The Broad Institute Genome Sequencing Center for Infectious Disease"/>
            <person name="Wu L."/>
            <person name="Ma J."/>
        </authorList>
    </citation>
    <scope>NUCLEOTIDE SEQUENCE [LARGE SCALE GENOMIC DNA]</scope>
    <source>
        <strain evidence="3">JCM 16578</strain>
    </source>
</reference>
<accession>A0ABP7LQ87</accession>
<sequence length="41" mass="4708">MQQDQEEPARCGARPVRRESSPEKVEDAKPILRKTLDKDVT</sequence>
<keyword evidence="3" id="KW-1185">Reference proteome</keyword>
<protein>
    <submittedName>
        <fullName evidence="2">Uncharacterized protein</fullName>
    </submittedName>
</protein>